<comment type="pathway">
    <text evidence="2">Amino-acid biosynthesis; L-threonine biosynthesis; L-threonine from L-aspartate: step 2/5.</text>
</comment>
<sequence>MEKLKVGILGATGMVGQRYIALLENHPWFEVTLVAASPRSAGKKYSEATLGRWQMVTPIPTSVCDLIVKDANIVEDIASEVDFVFSAVELEKELIRELEMKYARNNTPVVSNCSAHRGTEDVPMLIPEINHSHLDIIQVQQENRKFTKGFVLVKPNCSLQSYITPMYALQQKGYKISKAIITTLQASSGAGHPGVPSLDLLDNIVPFIGGEEEKSENEPQKIFGTIKNGKIINDTSIKISAHCNRVPVVDGHTACVSLEFEDKDNKPSLDEIKKIWKEFSSVPQELDLPSAPRCAIIYNEEQNRPQPRKDRDNDKGMGVTVGRLRECNVFDVRFVGLSHNTIRGAAGGGILNAELLKAKGFL</sequence>
<evidence type="ECO:0000256" key="12">
    <source>
        <dbReference type="PIRSR" id="PIRSR000148-1"/>
    </source>
</evidence>
<evidence type="ECO:0000259" key="13">
    <source>
        <dbReference type="SMART" id="SM00859"/>
    </source>
</evidence>
<dbReference type="InterPro" id="IPR012280">
    <property type="entry name" value="Semialdhyde_DH_dimer_dom"/>
</dbReference>
<evidence type="ECO:0000313" key="15">
    <source>
        <dbReference type="Proteomes" id="UP000722459"/>
    </source>
</evidence>
<protein>
    <recommendedName>
        <fullName evidence="4">aspartate-semialdehyde dehydrogenase</fullName>
        <ecNumber evidence="4">1.2.1.11</ecNumber>
    </recommendedName>
</protein>
<dbReference type="InterPro" id="IPR005676">
    <property type="entry name" value="Asp_semi-ald_DH_pep-lack"/>
</dbReference>
<evidence type="ECO:0000313" key="14">
    <source>
        <dbReference type="EMBL" id="MBT4870212.1"/>
    </source>
</evidence>
<feature type="domain" description="Semialdehyde dehydrogenase NAD-binding" evidence="13">
    <location>
        <begin position="5"/>
        <end position="137"/>
    </location>
</feature>
<evidence type="ECO:0000256" key="5">
    <source>
        <dbReference type="ARBA" id="ARBA00022605"/>
    </source>
</evidence>
<dbReference type="GO" id="GO:0019877">
    <property type="term" value="P:diaminopimelate biosynthetic process"/>
    <property type="evidence" value="ECO:0007669"/>
    <property type="project" value="UniProtKB-KW"/>
</dbReference>
<evidence type="ECO:0000256" key="7">
    <source>
        <dbReference type="ARBA" id="ARBA00022857"/>
    </source>
</evidence>
<feature type="active site" description="Acyl-thioester intermediate" evidence="12">
    <location>
        <position position="157"/>
    </location>
</feature>
<reference evidence="14" key="1">
    <citation type="journal article" date="2021" name="ISME J.">
        <title>Mercury methylation by metabolically versatile and cosmopolitan marine bacteria.</title>
        <authorList>
            <person name="Lin H."/>
            <person name="Ascher D.B."/>
            <person name="Myung Y."/>
            <person name="Lamborg C.H."/>
            <person name="Hallam S.J."/>
            <person name="Gionfriddo C.M."/>
            <person name="Holt K.E."/>
            <person name="Moreau J.W."/>
        </authorList>
    </citation>
    <scope>NUCLEOTIDE SEQUENCE</scope>
    <source>
        <strain evidence="14">SI075_bin30</strain>
    </source>
</reference>
<dbReference type="InterPro" id="IPR036291">
    <property type="entry name" value="NAD(P)-bd_dom_sf"/>
</dbReference>
<dbReference type="Gene3D" id="3.40.50.720">
    <property type="entry name" value="NAD(P)-binding Rossmann-like Domain"/>
    <property type="match status" value="1"/>
</dbReference>
<comment type="similarity">
    <text evidence="3">Belongs to the aspartate-semialdehyde dehydrogenase family.</text>
</comment>
<dbReference type="InterPro" id="IPR000319">
    <property type="entry name" value="Asp-semialdehyde_DH_CS"/>
</dbReference>
<dbReference type="GO" id="GO:0009088">
    <property type="term" value="P:threonine biosynthetic process"/>
    <property type="evidence" value="ECO:0007669"/>
    <property type="project" value="UniProtKB-KW"/>
</dbReference>
<dbReference type="NCBIfam" id="TIGR00978">
    <property type="entry name" value="asd_EA"/>
    <property type="match status" value="1"/>
</dbReference>
<dbReference type="PROSITE" id="PS01103">
    <property type="entry name" value="ASD"/>
    <property type="match status" value="1"/>
</dbReference>
<dbReference type="CDD" id="cd02315">
    <property type="entry name" value="ScASADH_like_N"/>
    <property type="match status" value="1"/>
</dbReference>
<dbReference type="Gene3D" id="3.30.360.10">
    <property type="entry name" value="Dihydrodipicolinate Reductase, domain 2"/>
    <property type="match status" value="1"/>
</dbReference>
<evidence type="ECO:0000256" key="8">
    <source>
        <dbReference type="ARBA" id="ARBA00022915"/>
    </source>
</evidence>
<dbReference type="FunFam" id="3.30.360.10:FF:000016">
    <property type="entry name" value="Probable aspartate-semialdehyde dehydrogenase"/>
    <property type="match status" value="1"/>
</dbReference>
<evidence type="ECO:0000256" key="2">
    <source>
        <dbReference type="ARBA" id="ARBA00005097"/>
    </source>
</evidence>
<dbReference type="SUPFAM" id="SSF55347">
    <property type="entry name" value="Glyceraldehyde-3-phosphate dehydrogenase-like, C-terminal domain"/>
    <property type="match status" value="1"/>
</dbReference>
<gene>
    <name evidence="14" type="primary">asd</name>
    <name evidence="14" type="ORF">HON47_01425</name>
</gene>
<dbReference type="InterPro" id="IPR051823">
    <property type="entry name" value="ASADH-related"/>
</dbReference>
<evidence type="ECO:0000256" key="3">
    <source>
        <dbReference type="ARBA" id="ARBA00010584"/>
    </source>
</evidence>
<dbReference type="PIRSF" id="PIRSF000148">
    <property type="entry name" value="ASA_dh"/>
    <property type="match status" value="1"/>
</dbReference>
<name>A0A8T5GE75_9ARCH</name>
<evidence type="ECO:0000256" key="4">
    <source>
        <dbReference type="ARBA" id="ARBA00013120"/>
    </source>
</evidence>
<dbReference type="GO" id="GO:0046983">
    <property type="term" value="F:protein dimerization activity"/>
    <property type="evidence" value="ECO:0007669"/>
    <property type="project" value="InterPro"/>
</dbReference>
<evidence type="ECO:0000256" key="9">
    <source>
        <dbReference type="ARBA" id="ARBA00023002"/>
    </source>
</evidence>
<dbReference type="GO" id="GO:0009086">
    <property type="term" value="P:methionine biosynthetic process"/>
    <property type="evidence" value="ECO:0007669"/>
    <property type="project" value="UniProtKB-KW"/>
</dbReference>
<evidence type="ECO:0000256" key="10">
    <source>
        <dbReference type="ARBA" id="ARBA00023154"/>
    </source>
</evidence>
<dbReference type="Pfam" id="PF02774">
    <property type="entry name" value="Semialdhyde_dhC"/>
    <property type="match status" value="1"/>
</dbReference>
<dbReference type="InterPro" id="IPR000534">
    <property type="entry name" value="Semialdehyde_DH_NAD-bd"/>
</dbReference>
<proteinExistence type="inferred from homology"/>
<dbReference type="NCBIfam" id="NF006416">
    <property type="entry name" value="PRK08664.1"/>
    <property type="match status" value="1"/>
</dbReference>
<dbReference type="GO" id="GO:0009085">
    <property type="term" value="P:lysine biosynthetic process"/>
    <property type="evidence" value="ECO:0007669"/>
    <property type="project" value="UniProtKB-KW"/>
</dbReference>
<keyword evidence="9 14" id="KW-0560">Oxidoreductase</keyword>
<dbReference type="SUPFAM" id="SSF51735">
    <property type="entry name" value="NAD(P)-binding Rossmann-fold domains"/>
    <property type="match status" value="1"/>
</dbReference>
<dbReference type="PANTHER" id="PTHR46718:SF1">
    <property type="entry name" value="ASPARTATE-SEMIALDEHYDE DEHYDROGENASE"/>
    <property type="match status" value="1"/>
</dbReference>
<dbReference type="CDD" id="cd18130">
    <property type="entry name" value="ASADH_C_arch_fung_like"/>
    <property type="match status" value="1"/>
</dbReference>
<dbReference type="EMBL" id="JABJNZ010000021">
    <property type="protein sequence ID" value="MBT4870212.1"/>
    <property type="molecule type" value="Genomic_DNA"/>
</dbReference>
<evidence type="ECO:0000256" key="6">
    <source>
        <dbReference type="ARBA" id="ARBA00022697"/>
    </source>
</evidence>
<feature type="active site" description="Proton acceptor" evidence="12">
    <location>
        <position position="252"/>
    </location>
</feature>
<dbReference type="Proteomes" id="UP000722459">
    <property type="component" value="Unassembled WGS sequence"/>
</dbReference>
<dbReference type="AlphaFoldDB" id="A0A8T5GE75"/>
<accession>A0A8T5GE75</accession>
<comment type="caution">
    <text evidence="14">The sequence shown here is derived from an EMBL/GenBank/DDBJ whole genome shotgun (WGS) entry which is preliminary data.</text>
</comment>
<keyword evidence="5" id="KW-0028">Amino-acid biosynthesis</keyword>
<evidence type="ECO:0000256" key="1">
    <source>
        <dbReference type="ARBA" id="ARBA00005021"/>
    </source>
</evidence>
<dbReference type="Pfam" id="PF01118">
    <property type="entry name" value="Semialdhyde_dh"/>
    <property type="match status" value="1"/>
</dbReference>
<comment type="pathway">
    <text evidence="1">Amino-acid biosynthesis; L-methionine biosynthesis via de novo pathway; L-homoserine from L-aspartate: step 2/3.</text>
</comment>
<dbReference type="SMART" id="SM00859">
    <property type="entry name" value="Semialdhyde_dh"/>
    <property type="match status" value="1"/>
</dbReference>
<dbReference type="PANTHER" id="PTHR46718">
    <property type="entry name" value="ASPARTATE-SEMIALDEHYDE DEHYDROGENASE"/>
    <property type="match status" value="1"/>
</dbReference>
<organism evidence="14 15">
    <name type="scientific">Candidatus Iainarchaeum sp</name>
    <dbReference type="NCBI Taxonomy" id="3101447"/>
    <lineage>
        <taxon>Archaea</taxon>
        <taxon>Candidatus Iainarchaeota</taxon>
        <taxon>Candidatus Iainarchaeia</taxon>
        <taxon>Candidatus Iainarchaeales</taxon>
        <taxon>Candidatus Iainarchaeaceae</taxon>
        <taxon>Candidatus Iainarchaeum</taxon>
    </lineage>
</organism>
<keyword evidence="11" id="KW-0486">Methionine biosynthesis</keyword>
<evidence type="ECO:0000256" key="11">
    <source>
        <dbReference type="ARBA" id="ARBA00023167"/>
    </source>
</evidence>
<dbReference type="GO" id="GO:0051287">
    <property type="term" value="F:NAD binding"/>
    <property type="evidence" value="ECO:0007669"/>
    <property type="project" value="InterPro"/>
</dbReference>
<keyword evidence="6" id="KW-0791">Threonine biosynthesis</keyword>
<dbReference type="GO" id="GO:0004073">
    <property type="term" value="F:aspartate-semialdehyde dehydrogenase activity"/>
    <property type="evidence" value="ECO:0007669"/>
    <property type="project" value="UniProtKB-EC"/>
</dbReference>
<dbReference type="GO" id="GO:0050661">
    <property type="term" value="F:NADP binding"/>
    <property type="evidence" value="ECO:0007669"/>
    <property type="project" value="InterPro"/>
</dbReference>
<keyword evidence="7" id="KW-0521">NADP</keyword>
<keyword evidence="10" id="KW-0457">Lysine biosynthesis</keyword>
<keyword evidence="8" id="KW-0220">Diaminopimelate biosynthesis</keyword>
<dbReference type="EC" id="1.2.1.11" evidence="4"/>